<evidence type="ECO:0000313" key="1">
    <source>
        <dbReference type="EnsemblProtists" id="PYU1_T008838"/>
    </source>
</evidence>
<dbReference type="PANTHER" id="PTHR46759">
    <property type="entry name" value="LEUCINE-RICH REPEAT-CONTAINING PROTEIN 72"/>
    <property type="match status" value="1"/>
</dbReference>
<protein>
    <recommendedName>
        <fullName evidence="3">U2A'/phosphoprotein 32 family A C-terminal domain-containing protein</fullName>
    </recommendedName>
</protein>
<dbReference type="InParanoid" id="K3WV41"/>
<dbReference type="STRING" id="431595.K3WV41"/>
<dbReference type="VEuPathDB" id="FungiDB:PYU1_G008820"/>
<accession>K3WV41</accession>
<proteinExistence type="predicted"/>
<reference evidence="2" key="2">
    <citation type="submission" date="2010-04" db="EMBL/GenBank/DDBJ databases">
        <authorList>
            <person name="Buell R."/>
            <person name="Hamilton J."/>
            <person name="Hostetler J."/>
        </authorList>
    </citation>
    <scope>NUCLEOTIDE SEQUENCE [LARGE SCALE GENOMIC DNA]</scope>
    <source>
        <strain evidence="2">DAOM:BR144</strain>
    </source>
</reference>
<dbReference type="eggNOG" id="KOG1644">
    <property type="taxonomic scope" value="Eukaryota"/>
</dbReference>
<dbReference type="Gene3D" id="3.80.10.10">
    <property type="entry name" value="Ribonuclease Inhibitor"/>
    <property type="match status" value="1"/>
</dbReference>
<evidence type="ECO:0000313" key="2">
    <source>
        <dbReference type="Proteomes" id="UP000019132"/>
    </source>
</evidence>
<dbReference type="PROSITE" id="PS51450">
    <property type="entry name" value="LRR"/>
    <property type="match status" value="1"/>
</dbReference>
<reference evidence="1" key="3">
    <citation type="submission" date="2015-02" db="UniProtKB">
        <authorList>
            <consortium name="EnsemblProtists"/>
        </authorList>
    </citation>
    <scope>IDENTIFICATION</scope>
    <source>
        <strain evidence="1">DAOM BR144</strain>
    </source>
</reference>
<dbReference type="HOGENOM" id="CLU_556097_0_0_1"/>
<dbReference type="SUPFAM" id="SSF52058">
    <property type="entry name" value="L domain-like"/>
    <property type="match status" value="1"/>
</dbReference>
<dbReference type="Pfam" id="PF14580">
    <property type="entry name" value="LRR_9"/>
    <property type="match status" value="1"/>
</dbReference>
<evidence type="ECO:0008006" key="3">
    <source>
        <dbReference type="Google" id="ProtNLM"/>
    </source>
</evidence>
<dbReference type="InterPro" id="IPR042655">
    <property type="entry name" value="LRC72"/>
</dbReference>
<dbReference type="EnsemblProtists" id="PYU1_T008838">
    <property type="protein sequence ID" value="PYU1_T008838"/>
    <property type="gene ID" value="PYU1_G008820"/>
</dbReference>
<dbReference type="AlphaFoldDB" id="K3WV41"/>
<dbReference type="Proteomes" id="UP000019132">
    <property type="component" value="Unassembled WGS sequence"/>
</dbReference>
<dbReference type="OMA" id="MSTANMI"/>
<dbReference type="InterPro" id="IPR001611">
    <property type="entry name" value="Leu-rich_rpt"/>
</dbReference>
<dbReference type="InterPro" id="IPR032675">
    <property type="entry name" value="LRR_dom_sf"/>
</dbReference>
<reference evidence="2" key="1">
    <citation type="journal article" date="2010" name="Genome Biol.">
        <title>Genome sequence of the necrotrophic plant pathogen Pythium ultimum reveals original pathogenicity mechanisms and effector repertoire.</title>
        <authorList>
            <person name="Levesque C.A."/>
            <person name="Brouwer H."/>
            <person name="Cano L."/>
            <person name="Hamilton J.P."/>
            <person name="Holt C."/>
            <person name="Huitema E."/>
            <person name="Raffaele S."/>
            <person name="Robideau G.P."/>
            <person name="Thines M."/>
            <person name="Win J."/>
            <person name="Zerillo M.M."/>
            <person name="Beakes G.W."/>
            <person name="Boore J.L."/>
            <person name="Busam D."/>
            <person name="Dumas B."/>
            <person name="Ferriera S."/>
            <person name="Fuerstenberg S.I."/>
            <person name="Gachon C.M."/>
            <person name="Gaulin E."/>
            <person name="Govers F."/>
            <person name="Grenville-Briggs L."/>
            <person name="Horner N."/>
            <person name="Hostetler J."/>
            <person name="Jiang R.H."/>
            <person name="Johnson J."/>
            <person name="Krajaejun T."/>
            <person name="Lin H."/>
            <person name="Meijer H.J."/>
            <person name="Moore B."/>
            <person name="Morris P."/>
            <person name="Phuntmart V."/>
            <person name="Puiu D."/>
            <person name="Shetty J."/>
            <person name="Stajich J.E."/>
            <person name="Tripathy S."/>
            <person name="Wawra S."/>
            <person name="van West P."/>
            <person name="Whitty B.R."/>
            <person name="Coutinho P.M."/>
            <person name="Henrissat B."/>
            <person name="Martin F."/>
            <person name="Thomas P.D."/>
            <person name="Tyler B.M."/>
            <person name="De Vries R.P."/>
            <person name="Kamoun S."/>
            <person name="Yandell M."/>
            <person name="Tisserat N."/>
            <person name="Buell C.R."/>
        </authorList>
    </citation>
    <scope>NUCLEOTIDE SEQUENCE</scope>
    <source>
        <strain evidence="2">DAOM:BR144</strain>
    </source>
</reference>
<dbReference type="EMBL" id="GL376558">
    <property type="status" value="NOT_ANNOTATED_CDS"/>
    <property type="molecule type" value="Genomic_DNA"/>
</dbReference>
<organism evidence="1 2">
    <name type="scientific">Globisporangium ultimum (strain ATCC 200006 / CBS 805.95 / DAOM BR144)</name>
    <name type="common">Pythium ultimum</name>
    <dbReference type="NCBI Taxonomy" id="431595"/>
    <lineage>
        <taxon>Eukaryota</taxon>
        <taxon>Sar</taxon>
        <taxon>Stramenopiles</taxon>
        <taxon>Oomycota</taxon>
        <taxon>Peronosporomycetes</taxon>
        <taxon>Pythiales</taxon>
        <taxon>Pythiaceae</taxon>
        <taxon>Globisporangium</taxon>
    </lineage>
</organism>
<sequence length="496" mass="56529">MRLADPQGELPIKNFKYVKNCTEMYLSTRGIQKLAHFEPFVNLEVLWINENEIEALNGLSTCVRIKYLYAQNNRIRTLDGSSLLHFTFLKELRLYDNKLKDLHGTLAILSKLHHLEDLDLFGNPVCEEGQYRLQVIHTIPSLVILDRHVITDEERAKAQLFARRWESGNPNNVNKDKQKKKSAAVIAGAPPQEMSGTVKMLFKEIAVIKREQQARNRELAERELLELSKSQKLLLSGQSTRSSGNLTRVLVDNLDEWELAALQKRFHAMEEKKHSGIKRDDVGTLLTYLSTRGCAVSCQGVQLHTHPPAAVNAAVMEELFQAEEKVTWATFLQCLESQRLRCAVLAVNELRRNADTCFDRSSQLQTKLQAMSATDPKREQFTKDIHELSQQAYHLQTLSETLPKSQRGAADTTSMAALKTKYYVTSYTRETSTPTSVSSSSSSLPYVSKFHELKEQSVQVGSVLASKYKLQQKDYTKYLLQQTPHPTKLVKHQFYM</sequence>
<dbReference type="PANTHER" id="PTHR46759:SF1">
    <property type="entry name" value="LEUCINE-RICH REPEAT-CONTAINING PROTEIN 72"/>
    <property type="match status" value="1"/>
</dbReference>
<name>K3WV41_GLOUD</name>
<keyword evidence="2" id="KW-1185">Reference proteome</keyword>